<dbReference type="InterPro" id="IPR026988">
    <property type="entry name" value="YaaC-like"/>
</dbReference>
<dbReference type="Proteomes" id="UP000199474">
    <property type="component" value="Unassembled WGS sequence"/>
</dbReference>
<evidence type="ECO:0000313" key="1">
    <source>
        <dbReference type="EMBL" id="SFD71611.1"/>
    </source>
</evidence>
<sequence>MGDQTEKRFYTYLQSQQTAQQYLNDCYKNINGINATFKSFENSQSFIHYLDHGVRFYENGKRMETLLQPMLFFYGMVHLLKGALLTVRPNYPESTAVLAHGVSSRKRKKKDYTFLNDEVKIQHHGLYPYFTHYLFAIKESPFEKIKMERLLSLIPEMTSLFKFNRQDKMAAIGRIGTTQIAFPGSILDGYHLTANAFIKRIKPYLPAIQRSEISESSITLDLDAPFKPAHNSPFFTASASSDIYFPMHRENFFPISEIMVHYLLLYNLSMLCRYESEWWGELLTAKPDADYPFINAFLNITCEKIPILVENLLLQKY</sequence>
<accession>A0A1I1ULC6</accession>
<dbReference type="STRING" id="640948.SAMN05216238_103269"/>
<evidence type="ECO:0000313" key="2">
    <source>
        <dbReference type="Proteomes" id="UP000199474"/>
    </source>
</evidence>
<keyword evidence="2" id="KW-1185">Reference proteome</keyword>
<name>A0A1I1ULC6_9BACI</name>
<dbReference type="RefSeq" id="WP_090082930.1">
    <property type="nucleotide sequence ID" value="NZ_FOMR01000003.1"/>
</dbReference>
<gene>
    <name evidence="1" type="ORF">SAMN05216238_103269</name>
</gene>
<protein>
    <submittedName>
        <fullName evidence="1">YaaC-like Protein</fullName>
    </submittedName>
</protein>
<dbReference type="EMBL" id="FOMR01000003">
    <property type="protein sequence ID" value="SFD71611.1"/>
    <property type="molecule type" value="Genomic_DNA"/>
</dbReference>
<reference evidence="2" key="1">
    <citation type="submission" date="2016-10" db="EMBL/GenBank/DDBJ databases">
        <authorList>
            <person name="Varghese N."/>
            <person name="Submissions S."/>
        </authorList>
    </citation>
    <scope>NUCLEOTIDE SEQUENCE [LARGE SCALE GENOMIC DNA]</scope>
    <source>
        <strain evidence="2">DSM 22530</strain>
    </source>
</reference>
<organism evidence="1 2">
    <name type="scientific">Lentibacillus persicus</name>
    <dbReference type="NCBI Taxonomy" id="640948"/>
    <lineage>
        <taxon>Bacteria</taxon>
        <taxon>Bacillati</taxon>
        <taxon>Bacillota</taxon>
        <taxon>Bacilli</taxon>
        <taxon>Bacillales</taxon>
        <taxon>Bacillaceae</taxon>
        <taxon>Lentibacillus</taxon>
    </lineage>
</organism>
<dbReference type="Pfam" id="PF14175">
    <property type="entry name" value="YaaC"/>
    <property type="match status" value="1"/>
</dbReference>
<dbReference type="OrthoDB" id="2380109at2"/>
<proteinExistence type="predicted"/>
<dbReference type="AlphaFoldDB" id="A0A1I1ULC6"/>